<evidence type="ECO:0000313" key="2">
    <source>
        <dbReference type="EMBL" id="QJA66084.1"/>
    </source>
</evidence>
<organism evidence="1">
    <name type="scientific">viral metagenome</name>
    <dbReference type="NCBI Taxonomy" id="1070528"/>
    <lineage>
        <taxon>unclassified sequences</taxon>
        <taxon>metagenomes</taxon>
        <taxon>organismal metagenomes</taxon>
    </lineage>
</organism>
<evidence type="ECO:0000313" key="4">
    <source>
        <dbReference type="EMBL" id="QJI05211.1"/>
    </source>
</evidence>
<protein>
    <submittedName>
        <fullName evidence="1">Uncharacterized protein</fullName>
    </submittedName>
</protein>
<accession>A0A6H1ZE64</accession>
<name>A0A6H1ZE64_9ZZZZ</name>
<dbReference type="EMBL" id="MT145196">
    <property type="protein sequence ID" value="QJI05211.1"/>
    <property type="molecule type" value="Genomic_DNA"/>
</dbReference>
<gene>
    <name evidence="4" type="ORF">MM415A00138_0024</name>
    <name evidence="2" type="ORF">MM415B00361_0004</name>
    <name evidence="1" type="ORF">TM448A00273_0037</name>
    <name evidence="3" type="ORF">TM448B00155_0021</name>
</gene>
<dbReference type="EMBL" id="MT141549">
    <property type="protein sequence ID" value="QJA66084.1"/>
    <property type="molecule type" value="Genomic_DNA"/>
</dbReference>
<reference evidence="1" key="1">
    <citation type="submission" date="2020-03" db="EMBL/GenBank/DDBJ databases">
        <title>The deep terrestrial virosphere.</title>
        <authorList>
            <person name="Holmfeldt K."/>
            <person name="Nilsson E."/>
            <person name="Simone D."/>
            <person name="Lopez-Fernandez M."/>
            <person name="Wu X."/>
            <person name="de Brujin I."/>
            <person name="Lundin D."/>
            <person name="Andersson A."/>
            <person name="Bertilsson S."/>
            <person name="Dopson M."/>
        </authorList>
    </citation>
    <scope>NUCLEOTIDE SEQUENCE</scope>
    <source>
        <strain evidence="4">MM415A00138</strain>
        <strain evidence="2">MM415B00361</strain>
        <strain evidence="1">TM448A00273</strain>
        <strain evidence="3">TM448B00155</strain>
    </source>
</reference>
<dbReference type="AlphaFoldDB" id="A0A6H1ZE64"/>
<dbReference type="EMBL" id="MT143995">
    <property type="protein sequence ID" value="QJA45711.1"/>
    <property type="molecule type" value="Genomic_DNA"/>
</dbReference>
<proteinExistence type="predicted"/>
<dbReference type="EMBL" id="MT144593">
    <property type="protein sequence ID" value="QJH93905.1"/>
    <property type="molecule type" value="Genomic_DNA"/>
</dbReference>
<sequence>MSIQATERIWHTVIQNGVRKTALADLTLRIVRSSDGLCYDWNDGTFKAAGSCTTLNQNGTQDDATNNPGAYYWTVGSGSVDHILPAAFVDDEYLFEVTSAAIGYNVSYGVFVRLRRLPAVLSAMFMQNDKALEDGSNDNYVVYEDDGVTALITKSVRNKSGGSITIPSTVPAQEVTS</sequence>
<evidence type="ECO:0000313" key="3">
    <source>
        <dbReference type="EMBL" id="QJH93905.1"/>
    </source>
</evidence>
<evidence type="ECO:0000313" key="1">
    <source>
        <dbReference type="EMBL" id="QJA45711.1"/>
    </source>
</evidence>